<dbReference type="InterPro" id="IPR029044">
    <property type="entry name" value="Nucleotide-diphossugar_trans"/>
</dbReference>
<keyword evidence="2" id="KW-0808">Transferase</keyword>
<feature type="domain" description="Nucleotidyl transferase" evidence="1">
    <location>
        <begin position="2"/>
        <end position="233"/>
    </location>
</feature>
<gene>
    <name evidence="2" type="ORF">XE03_1251</name>
</gene>
<dbReference type="SUPFAM" id="SSF53448">
    <property type="entry name" value="Nucleotide-diphospho-sugar transferases"/>
    <property type="match status" value="1"/>
</dbReference>
<dbReference type="AlphaFoldDB" id="A0A101I117"/>
<evidence type="ECO:0000259" key="1">
    <source>
        <dbReference type="Pfam" id="PF00483"/>
    </source>
</evidence>
<name>A0A101I117_UNCT6</name>
<dbReference type="Proteomes" id="UP000053467">
    <property type="component" value="Unassembled WGS sequence"/>
</dbReference>
<dbReference type="PANTHER" id="PTHR42883:SF2">
    <property type="entry name" value="THYMIDYLYLTRANSFERASE"/>
    <property type="match status" value="1"/>
</dbReference>
<comment type="caution">
    <text evidence="2">The sequence shown here is derived from an EMBL/GenBank/DDBJ whole genome shotgun (WGS) entry which is preliminary data.</text>
</comment>
<evidence type="ECO:0000313" key="3">
    <source>
        <dbReference type="Proteomes" id="UP000053467"/>
    </source>
</evidence>
<reference evidence="3" key="1">
    <citation type="journal article" date="2015" name="MBio">
        <title>Genome-Resolved Metagenomic Analysis Reveals Roles for Candidate Phyla and Other Microbial Community Members in Biogeochemical Transformations in Oil Reservoirs.</title>
        <authorList>
            <person name="Hu P."/>
            <person name="Tom L."/>
            <person name="Singh A."/>
            <person name="Thomas B.C."/>
            <person name="Baker B.J."/>
            <person name="Piceno Y.M."/>
            <person name="Andersen G.L."/>
            <person name="Banfield J.F."/>
        </authorList>
    </citation>
    <scope>NUCLEOTIDE SEQUENCE [LARGE SCALE GENOMIC DNA]</scope>
</reference>
<dbReference type="PANTHER" id="PTHR42883">
    <property type="entry name" value="GLUCOSE-1-PHOSPHATE THYMIDYLTRANSFERASE"/>
    <property type="match status" value="1"/>
</dbReference>
<evidence type="ECO:0000313" key="2">
    <source>
        <dbReference type="EMBL" id="KUK86763.1"/>
    </source>
</evidence>
<protein>
    <submittedName>
        <fullName evidence="2">Nucleotidyl transferase</fullName>
    </submittedName>
</protein>
<dbReference type="GO" id="GO:0016740">
    <property type="term" value="F:transferase activity"/>
    <property type="evidence" value="ECO:0007669"/>
    <property type="project" value="UniProtKB-KW"/>
</dbReference>
<dbReference type="PATRIC" id="fig|1635277.3.peg.1744"/>
<dbReference type="CDD" id="cd04181">
    <property type="entry name" value="NTP_transferase"/>
    <property type="match status" value="1"/>
</dbReference>
<dbReference type="Pfam" id="PF00483">
    <property type="entry name" value="NTP_transferase"/>
    <property type="match status" value="1"/>
</dbReference>
<accession>A0A101I117</accession>
<dbReference type="Gene3D" id="2.160.10.10">
    <property type="entry name" value="Hexapeptide repeat proteins"/>
    <property type="match status" value="1"/>
</dbReference>
<dbReference type="Gene3D" id="3.90.550.10">
    <property type="entry name" value="Spore Coat Polysaccharide Biosynthesis Protein SpsA, Chain A"/>
    <property type="match status" value="1"/>
</dbReference>
<dbReference type="EMBL" id="LGGX01000012">
    <property type="protein sequence ID" value="KUK86763.1"/>
    <property type="molecule type" value="Genomic_DNA"/>
</dbReference>
<sequence length="315" mass="35737">MKVIIPAAGIGKRLQPLTFFLPKPLFYVGSKRIIDYVLSSLRDVDIDEYIIIVGYKKEILIDYLLKNYPDKRFTFVVQEEQSGLGDAVFKGLLNIRNLDVPLLILLSDTIIELNVEKFLKTKNSKLALMEVDDPKRFGIARIDGKFITDVVEKPKNFVSNKAIVGFYYFKSSKKLFESLNYLYENDIKTKGEIQLTDAIKKLIVDGEKIEFGEVKRWIDCGNFKTLLVANSLLLKLEKRKNFIDKTVSLENSNVIKNSSIFKNVKISGCKIKNSIIGNDVILKDCNIKDSIIGDNSSVENFKGSIVCGENTIIKK</sequence>
<organism evidence="2 3">
    <name type="scientific">candidate division TA06 bacterium 34_109</name>
    <dbReference type="NCBI Taxonomy" id="1635277"/>
    <lineage>
        <taxon>Bacteria</taxon>
        <taxon>Bacteria division TA06</taxon>
    </lineage>
</organism>
<dbReference type="InterPro" id="IPR005835">
    <property type="entry name" value="NTP_transferase_dom"/>
</dbReference>
<proteinExistence type="predicted"/>